<gene>
    <name evidence="1" type="ORF">SAMEA4364220_00424</name>
</gene>
<dbReference type="GeneID" id="78506457"/>
<proteinExistence type="predicted"/>
<evidence type="ECO:0008006" key="3">
    <source>
        <dbReference type="Google" id="ProtNLM"/>
    </source>
</evidence>
<protein>
    <recommendedName>
        <fullName evidence="3">DUF3800 domain-containing protein</fullName>
    </recommendedName>
</protein>
<dbReference type="Proteomes" id="UP000215383">
    <property type="component" value="Chromosome 1"/>
</dbReference>
<name>A0A239TCQ9_9FIRM</name>
<dbReference type="InterPro" id="IPR024524">
    <property type="entry name" value="DUF3800"/>
</dbReference>
<dbReference type="eggNOG" id="ENOG5032ZGR">
    <property type="taxonomic scope" value="Bacteria"/>
</dbReference>
<dbReference type="EMBL" id="LT906446">
    <property type="protein sequence ID" value="SNU95520.1"/>
    <property type="molecule type" value="Genomic_DNA"/>
</dbReference>
<sequence>MQNLFFFFDDSGTLHISNDIGKFVYAGFVFTSRKDIDSARVRYTNLVKQIQKTLKTTRELKACNLRPKYKRALYNVLRKENSIALVVDISKTYDKILYSSHSICRYKDYILKIAIQTEIDKLIEANTLNPYEDISIYIYIDEQFATTDGIYGLREALKEEMQFGIFNYNYSKIQNSIFKSEVNVHLSYCDSKVNYMIQACDILANRIFCSYKYKKNTLRDIPNHLCLTFP</sequence>
<dbReference type="RefSeq" id="WP_027889249.1">
    <property type="nucleotide sequence ID" value="NZ_LT906446.1"/>
</dbReference>
<organism evidence="1 2">
    <name type="scientific">Megamonas hypermegale</name>
    <dbReference type="NCBI Taxonomy" id="158847"/>
    <lineage>
        <taxon>Bacteria</taxon>
        <taxon>Bacillati</taxon>
        <taxon>Bacillota</taxon>
        <taxon>Negativicutes</taxon>
        <taxon>Selenomonadales</taxon>
        <taxon>Selenomonadaceae</taxon>
        <taxon>Megamonas</taxon>
    </lineage>
</organism>
<keyword evidence="2" id="KW-1185">Reference proteome</keyword>
<evidence type="ECO:0000313" key="1">
    <source>
        <dbReference type="EMBL" id="SNU95520.1"/>
    </source>
</evidence>
<reference evidence="1 2" key="1">
    <citation type="submission" date="2017-06" db="EMBL/GenBank/DDBJ databases">
        <authorList>
            <consortium name="Pathogen Informatics"/>
        </authorList>
    </citation>
    <scope>NUCLEOTIDE SEQUENCE [LARGE SCALE GENOMIC DNA]</scope>
    <source>
        <strain evidence="1 2">NCTC10570</strain>
    </source>
</reference>
<dbReference type="AlphaFoldDB" id="A0A239TCQ9"/>
<accession>A0A239TCQ9</accession>
<dbReference type="Pfam" id="PF12686">
    <property type="entry name" value="DUF3800"/>
    <property type="match status" value="1"/>
</dbReference>
<evidence type="ECO:0000313" key="2">
    <source>
        <dbReference type="Proteomes" id="UP000215383"/>
    </source>
</evidence>